<proteinExistence type="predicted"/>
<dbReference type="AlphaFoldDB" id="A0A2P2N8Z1"/>
<dbReference type="EMBL" id="GGEC01058416">
    <property type="protein sequence ID" value="MBX38900.1"/>
    <property type="molecule type" value="Transcribed_RNA"/>
</dbReference>
<reference evidence="1" key="1">
    <citation type="submission" date="2018-02" db="EMBL/GenBank/DDBJ databases">
        <title>Rhizophora mucronata_Transcriptome.</title>
        <authorList>
            <person name="Meera S.P."/>
            <person name="Sreeshan A."/>
            <person name="Augustine A."/>
        </authorList>
    </citation>
    <scope>NUCLEOTIDE SEQUENCE</scope>
    <source>
        <tissue evidence="1">Leaf</tissue>
    </source>
</reference>
<protein>
    <submittedName>
        <fullName evidence="1">Uncharacterized protein</fullName>
    </submittedName>
</protein>
<sequence length="21" mass="2506">MKLFKPQYNMLANNHCSPKLQ</sequence>
<name>A0A2P2N8Z1_RHIMU</name>
<accession>A0A2P2N8Z1</accession>
<organism evidence="1">
    <name type="scientific">Rhizophora mucronata</name>
    <name type="common">Asiatic mangrove</name>
    <dbReference type="NCBI Taxonomy" id="61149"/>
    <lineage>
        <taxon>Eukaryota</taxon>
        <taxon>Viridiplantae</taxon>
        <taxon>Streptophyta</taxon>
        <taxon>Embryophyta</taxon>
        <taxon>Tracheophyta</taxon>
        <taxon>Spermatophyta</taxon>
        <taxon>Magnoliopsida</taxon>
        <taxon>eudicotyledons</taxon>
        <taxon>Gunneridae</taxon>
        <taxon>Pentapetalae</taxon>
        <taxon>rosids</taxon>
        <taxon>fabids</taxon>
        <taxon>Malpighiales</taxon>
        <taxon>Rhizophoraceae</taxon>
        <taxon>Rhizophora</taxon>
    </lineage>
</organism>
<evidence type="ECO:0000313" key="1">
    <source>
        <dbReference type="EMBL" id="MBX38900.1"/>
    </source>
</evidence>